<accession>A0A1S8D847</accession>
<evidence type="ECO:0000313" key="2">
    <source>
        <dbReference type="EMBL" id="ONH83525.1"/>
    </source>
</evidence>
<dbReference type="Proteomes" id="UP000054844">
    <property type="component" value="Unassembled WGS sequence"/>
</dbReference>
<dbReference type="SUPFAM" id="SSF47336">
    <property type="entry name" value="ACP-like"/>
    <property type="match status" value="1"/>
</dbReference>
<reference evidence="2" key="1">
    <citation type="submission" date="2016-12" db="EMBL/GenBank/DDBJ databases">
        <title>Draft genome sequence of Roseomonas mucosa strain AU37, isolated from a peripheral intravenous catheter.</title>
        <authorList>
            <person name="Choudhury M.A."/>
            <person name="Sidjabat H.E."/>
            <person name="Wailan A.M."/>
            <person name="Zhang L."/>
            <person name="Marsh N.M."/>
            <person name="Rickard C.M."/>
            <person name="Davies M."/>
            <person name="Mcmillan D.J."/>
        </authorList>
    </citation>
    <scope>NUCLEOTIDE SEQUENCE [LARGE SCALE GENOMIC DNA]</scope>
    <source>
        <strain evidence="2">AU37</strain>
    </source>
</reference>
<keyword evidence="3" id="KW-1185">Reference proteome</keyword>
<feature type="domain" description="Carrier" evidence="1">
    <location>
        <begin position="1"/>
        <end position="83"/>
    </location>
</feature>
<name>A0A1S8D847_9PROT</name>
<evidence type="ECO:0000259" key="1">
    <source>
        <dbReference type="PROSITE" id="PS50075"/>
    </source>
</evidence>
<evidence type="ECO:0000313" key="3">
    <source>
        <dbReference type="Proteomes" id="UP000054844"/>
    </source>
</evidence>
<dbReference type="PROSITE" id="PS50075">
    <property type="entry name" value="CARRIER"/>
    <property type="match status" value="1"/>
</dbReference>
<comment type="caution">
    <text evidence="2">The sequence shown here is derived from an EMBL/GenBank/DDBJ whole genome shotgun (WGS) entry which is preliminary data.</text>
</comment>
<dbReference type="Pfam" id="PF00550">
    <property type="entry name" value="PP-binding"/>
    <property type="match status" value="1"/>
</dbReference>
<organism evidence="2 3">
    <name type="scientific">Roseomonas mucosa</name>
    <dbReference type="NCBI Taxonomy" id="207340"/>
    <lineage>
        <taxon>Bacteria</taxon>
        <taxon>Pseudomonadati</taxon>
        <taxon>Pseudomonadota</taxon>
        <taxon>Alphaproteobacteria</taxon>
        <taxon>Acetobacterales</taxon>
        <taxon>Roseomonadaceae</taxon>
        <taxon>Roseomonas</taxon>
    </lineage>
</organism>
<dbReference type="AlphaFoldDB" id="A0A1S8D847"/>
<protein>
    <recommendedName>
        <fullName evidence="1">Carrier domain-containing protein</fullName>
    </recommendedName>
</protein>
<dbReference type="EMBL" id="LLWF02000022">
    <property type="protein sequence ID" value="ONH83525.1"/>
    <property type="molecule type" value="Genomic_DNA"/>
</dbReference>
<dbReference type="InterPro" id="IPR009081">
    <property type="entry name" value="PP-bd_ACP"/>
</dbReference>
<proteinExistence type="predicted"/>
<gene>
    <name evidence="2" type="ORF">APZ41_008810</name>
</gene>
<dbReference type="InterPro" id="IPR036736">
    <property type="entry name" value="ACP-like_sf"/>
</dbReference>
<dbReference type="STRING" id="207340.APZ41_008810"/>
<sequence length="85" mass="8774">MMAGTAEADLAARFEAVLRRAFPGFRGAFHAGLAAADVAGWDSVAHVNLLMDLEDAFGVEIPPGAAAQVPDVGGLMALVRERLPG</sequence>
<dbReference type="Gene3D" id="1.10.1200.10">
    <property type="entry name" value="ACP-like"/>
    <property type="match status" value="1"/>
</dbReference>
<dbReference type="RefSeq" id="WP_075822979.1">
    <property type="nucleotide sequence ID" value="NZ_JBJDPP010000002.1"/>
</dbReference>